<comment type="caution">
    <text evidence="1">The sequence shown here is derived from an EMBL/GenBank/DDBJ whole genome shotgun (WGS) entry which is preliminary data.</text>
</comment>
<organism evidence="1 2">
    <name type="scientific">Diploptera punctata</name>
    <name type="common">Pacific beetle cockroach</name>
    <dbReference type="NCBI Taxonomy" id="6984"/>
    <lineage>
        <taxon>Eukaryota</taxon>
        <taxon>Metazoa</taxon>
        <taxon>Ecdysozoa</taxon>
        <taxon>Arthropoda</taxon>
        <taxon>Hexapoda</taxon>
        <taxon>Insecta</taxon>
        <taxon>Pterygota</taxon>
        <taxon>Neoptera</taxon>
        <taxon>Polyneoptera</taxon>
        <taxon>Dictyoptera</taxon>
        <taxon>Blattodea</taxon>
        <taxon>Blaberoidea</taxon>
        <taxon>Blaberidae</taxon>
        <taxon>Diplopterinae</taxon>
        <taxon>Diploptera</taxon>
    </lineage>
</organism>
<dbReference type="AlphaFoldDB" id="A0AAD8A148"/>
<evidence type="ECO:0000313" key="1">
    <source>
        <dbReference type="EMBL" id="KAJ9590690.1"/>
    </source>
</evidence>
<evidence type="ECO:0000313" key="2">
    <source>
        <dbReference type="Proteomes" id="UP001233999"/>
    </source>
</evidence>
<reference evidence="1" key="2">
    <citation type="submission" date="2023-05" db="EMBL/GenBank/DDBJ databases">
        <authorList>
            <person name="Fouks B."/>
        </authorList>
    </citation>
    <scope>NUCLEOTIDE SEQUENCE</scope>
    <source>
        <strain evidence="1">Stay&amp;Tobe</strain>
        <tissue evidence="1">Testes</tissue>
    </source>
</reference>
<sequence length="56" mass="6278">ILLMSKHVSTAISATHSHHLYAWTEHDSPNASTRRLSKELNAPRNIVNRITEVAMA</sequence>
<feature type="non-terminal residue" evidence="1">
    <location>
        <position position="56"/>
    </location>
</feature>
<reference evidence="1" key="1">
    <citation type="journal article" date="2023" name="IScience">
        <title>Live-bearing cockroach genome reveals convergent evolutionary mechanisms linked to viviparity in insects and beyond.</title>
        <authorList>
            <person name="Fouks B."/>
            <person name="Harrison M.C."/>
            <person name="Mikhailova A.A."/>
            <person name="Marchal E."/>
            <person name="English S."/>
            <person name="Carruthers M."/>
            <person name="Jennings E.C."/>
            <person name="Chiamaka E.L."/>
            <person name="Frigard R.A."/>
            <person name="Pippel M."/>
            <person name="Attardo G.M."/>
            <person name="Benoit J.B."/>
            <person name="Bornberg-Bauer E."/>
            <person name="Tobe S.S."/>
        </authorList>
    </citation>
    <scope>NUCLEOTIDE SEQUENCE</scope>
    <source>
        <strain evidence="1">Stay&amp;Tobe</strain>
    </source>
</reference>
<dbReference type="EMBL" id="JASPKZ010004196">
    <property type="protein sequence ID" value="KAJ9590690.1"/>
    <property type="molecule type" value="Genomic_DNA"/>
</dbReference>
<keyword evidence="2" id="KW-1185">Reference proteome</keyword>
<name>A0AAD8A148_DIPPU</name>
<accession>A0AAD8A148</accession>
<feature type="non-terminal residue" evidence="1">
    <location>
        <position position="1"/>
    </location>
</feature>
<proteinExistence type="predicted"/>
<gene>
    <name evidence="1" type="ORF">L9F63_016206</name>
</gene>
<dbReference type="Proteomes" id="UP001233999">
    <property type="component" value="Unassembled WGS sequence"/>
</dbReference>
<protein>
    <submittedName>
        <fullName evidence="1">Uncharacterized protein</fullName>
    </submittedName>
</protein>